<dbReference type="OrthoDB" id="440760at2759"/>
<dbReference type="InterPro" id="IPR019495">
    <property type="entry name" value="EXOSC1_C"/>
</dbReference>
<dbReference type="AlphaFoldDB" id="A0A177B7D4"/>
<dbReference type="GO" id="GO:0005737">
    <property type="term" value="C:cytoplasm"/>
    <property type="evidence" value="ECO:0007669"/>
    <property type="project" value="TreeGrafter"/>
</dbReference>
<dbReference type="FunFam" id="2.40.50.140:FF:000198">
    <property type="entry name" value="Exosome complex component CSL4"/>
    <property type="match status" value="1"/>
</dbReference>
<evidence type="ECO:0000256" key="3">
    <source>
        <dbReference type="ARBA" id="ARBA00022835"/>
    </source>
</evidence>
<dbReference type="PANTHER" id="PTHR12686">
    <property type="entry name" value="3'-5' EXORIBONUCLEASE CSL4-RELATED"/>
    <property type="match status" value="1"/>
</dbReference>
<keyword evidence="7" id="KW-1185">Reference proteome</keyword>
<comment type="subcellular location">
    <subcellularLocation>
        <location evidence="1">Nucleus</location>
        <location evidence="1">Nucleolus</location>
    </subcellularLocation>
</comment>
<sequence>MQISTLDDVTCVPGQILIENGPNCVLGEGVYSRNDKIISSMAGKISISNVNQKIKIDIKNKNKSFVIPKIDSIVVARVDKVEKIRCTCTIFRVDEIQTSLFYGVINRDDVRKTEKDKIQMYNCFRPGDIIMAKVVSLGEANMYWLATNSNELGVILAKSKAGHQMIPISWQEMQCLETFDKEFRKTAKITEKQLKELYLEHL</sequence>
<keyword evidence="2" id="KW-0963">Cytoplasm</keyword>
<dbReference type="InterPro" id="IPR039771">
    <property type="entry name" value="Csl4"/>
</dbReference>
<dbReference type="SUPFAM" id="SSF110324">
    <property type="entry name" value="Ribosomal L27 protein-like"/>
    <property type="match status" value="1"/>
</dbReference>
<dbReference type="GO" id="GO:0003723">
    <property type="term" value="F:RNA binding"/>
    <property type="evidence" value="ECO:0007669"/>
    <property type="project" value="InterPro"/>
</dbReference>
<evidence type="ECO:0000259" key="5">
    <source>
        <dbReference type="Pfam" id="PF14382"/>
    </source>
</evidence>
<reference evidence="6 7" key="1">
    <citation type="submission" date="2016-04" db="EMBL/GenBank/DDBJ databases">
        <title>The genome of Intoshia linei affirms orthonectids as highly simplified spiralians.</title>
        <authorList>
            <person name="Mikhailov K.V."/>
            <person name="Slusarev G.S."/>
            <person name="Nikitin M.A."/>
            <person name="Logacheva M.D."/>
            <person name="Penin A."/>
            <person name="Aleoshin V."/>
            <person name="Panchin Y.V."/>
        </authorList>
    </citation>
    <scope>NUCLEOTIDE SEQUENCE [LARGE SCALE GENOMIC DNA]</scope>
    <source>
        <strain evidence="6">Intl2013</strain>
        <tissue evidence="6">Whole animal</tissue>
    </source>
</reference>
<dbReference type="Gene3D" id="2.40.50.100">
    <property type="match status" value="1"/>
</dbReference>
<evidence type="ECO:0000313" key="7">
    <source>
        <dbReference type="Proteomes" id="UP000078046"/>
    </source>
</evidence>
<dbReference type="EMBL" id="LWCA01000272">
    <property type="protein sequence ID" value="OAF69491.1"/>
    <property type="molecule type" value="Genomic_DNA"/>
</dbReference>
<evidence type="ECO:0000256" key="2">
    <source>
        <dbReference type="ARBA" id="ARBA00022490"/>
    </source>
</evidence>
<dbReference type="Pfam" id="PF14382">
    <property type="entry name" value="ECR1_N"/>
    <property type="match status" value="1"/>
</dbReference>
<dbReference type="GO" id="GO:0000176">
    <property type="term" value="C:nuclear exosome (RNase complex)"/>
    <property type="evidence" value="ECO:0007669"/>
    <property type="project" value="TreeGrafter"/>
</dbReference>
<dbReference type="Proteomes" id="UP000078046">
    <property type="component" value="Unassembled WGS sequence"/>
</dbReference>
<name>A0A177B7D4_9BILA</name>
<accession>A0A177B7D4</accession>
<feature type="domain" description="Exosome complex component CSL4 C-terminal" evidence="4">
    <location>
        <begin position="101"/>
        <end position="137"/>
    </location>
</feature>
<evidence type="ECO:0000256" key="1">
    <source>
        <dbReference type="ARBA" id="ARBA00004604"/>
    </source>
</evidence>
<dbReference type="Pfam" id="PF10447">
    <property type="entry name" value="EXOSC1"/>
    <property type="match status" value="1"/>
</dbReference>
<gene>
    <name evidence="6" type="ORF">A3Q56_02758</name>
</gene>
<dbReference type="SUPFAM" id="SSF50249">
    <property type="entry name" value="Nucleic acid-binding proteins"/>
    <property type="match status" value="1"/>
</dbReference>
<comment type="caution">
    <text evidence="6">The sequence shown here is derived from an EMBL/GenBank/DDBJ whole genome shotgun (WGS) entry which is preliminary data.</text>
</comment>
<feature type="domain" description="Exosome complex component N-terminal" evidence="5">
    <location>
        <begin position="11"/>
        <end position="47"/>
    </location>
</feature>
<dbReference type="Gene3D" id="2.40.50.140">
    <property type="entry name" value="Nucleic acid-binding proteins"/>
    <property type="match status" value="1"/>
</dbReference>
<evidence type="ECO:0000259" key="4">
    <source>
        <dbReference type="Pfam" id="PF10447"/>
    </source>
</evidence>
<evidence type="ECO:0000313" key="6">
    <source>
        <dbReference type="EMBL" id="OAF69491.1"/>
    </source>
</evidence>
<organism evidence="6 7">
    <name type="scientific">Intoshia linei</name>
    <dbReference type="NCBI Taxonomy" id="1819745"/>
    <lineage>
        <taxon>Eukaryota</taxon>
        <taxon>Metazoa</taxon>
        <taxon>Spiralia</taxon>
        <taxon>Lophotrochozoa</taxon>
        <taxon>Mesozoa</taxon>
        <taxon>Orthonectida</taxon>
        <taxon>Rhopaluridae</taxon>
        <taxon>Intoshia</taxon>
    </lineage>
</organism>
<dbReference type="GO" id="GO:0005730">
    <property type="term" value="C:nucleolus"/>
    <property type="evidence" value="ECO:0007669"/>
    <property type="project" value="UniProtKB-SubCell"/>
</dbReference>
<dbReference type="PANTHER" id="PTHR12686:SF8">
    <property type="entry name" value="EXOSOME COMPLEX COMPONENT CSL4"/>
    <property type="match status" value="1"/>
</dbReference>
<keyword evidence="3" id="KW-0271">Exosome</keyword>
<dbReference type="InterPro" id="IPR012340">
    <property type="entry name" value="NA-bd_OB-fold"/>
</dbReference>
<proteinExistence type="predicted"/>
<dbReference type="GO" id="GO:0006396">
    <property type="term" value="P:RNA processing"/>
    <property type="evidence" value="ECO:0007669"/>
    <property type="project" value="InterPro"/>
</dbReference>
<protein>
    <submittedName>
        <fullName evidence="6">Exosome complex component csl4</fullName>
    </submittedName>
</protein>
<dbReference type="InterPro" id="IPR025721">
    <property type="entry name" value="Exosome_cplx_N_dom"/>
</dbReference>